<keyword evidence="4" id="KW-1185">Reference proteome</keyword>
<keyword evidence="2" id="KW-1133">Transmembrane helix</keyword>
<evidence type="ECO:0000256" key="2">
    <source>
        <dbReference type="SAM" id="Phobius"/>
    </source>
</evidence>
<dbReference type="Gene3D" id="3.40.720.10">
    <property type="entry name" value="Alkaline Phosphatase, subunit A"/>
    <property type="match status" value="1"/>
</dbReference>
<evidence type="ECO:0000313" key="3">
    <source>
        <dbReference type="EMBL" id="GIG94123.1"/>
    </source>
</evidence>
<dbReference type="EMBL" id="BONX01000003">
    <property type="protein sequence ID" value="GIG94123.1"/>
    <property type="molecule type" value="Genomic_DNA"/>
</dbReference>
<feature type="transmembrane region" description="Helical" evidence="2">
    <location>
        <begin position="166"/>
        <end position="184"/>
    </location>
</feature>
<evidence type="ECO:0000313" key="4">
    <source>
        <dbReference type="Proteomes" id="UP000621500"/>
    </source>
</evidence>
<accession>A0ABQ4EHC0</accession>
<dbReference type="SUPFAM" id="SSF53649">
    <property type="entry name" value="Alkaline phosphatase-like"/>
    <property type="match status" value="1"/>
</dbReference>
<feature type="transmembrane region" description="Helical" evidence="2">
    <location>
        <begin position="136"/>
        <end position="154"/>
    </location>
</feature>
<proteinExistence type="predicted"/>
<feature type="region of interest" description="Disordered" evidence="1">
    <location>
        <begin position="1"/>
        <end position="121"/>
    </location>
</feature>
<feature type="transmembrane region" description="Helical" evidence="2">
    <location>
        <begin position="246"/>
        <end position="269"/>
    </location>
</feature>
<gene>
    <name evidence="3" type="ORF">Pma05_06960</name>
</gene>
<evidence type="ECO:0008006" key="5">
    <source>
        <dbReference type="Google" id="ProtNLM"/>
    </source>
</evidence>
<feature type="compositionally biased region" description="Low complexity" evidence="1">
    <location>
        <begin position="104"/>
        <end position="121"/>
    </location>
</feature>
<organism evidence="3 4">
    <name type="scientific">Plantactinospora mayteni</name>
    <dbReference type="NCBI Taxonomy" id="566021"/>
    <lineage>
        <taxon>Bacteria</taxon>
        <taxon>Bacillati</taxon>
        <taxon>Actinomycetota</taxon>
        <taxon>Actinomycetes</taxon>
        <taxon>Micromonosporales</taxon>
        <taxon>Micromonosporaceae</taxon>
        <taxon>Plantactinospora</taxon>
    </lineage>
</organism>
<comment type="caution">
    <text evidence="3">The sequence shown here is derived from an EMBL/GenBank/DDBJ whole genome shotgun (WGS) entry which is preliminary data.</text>
</comment>
<dbReference type="Proteomes" id="UP000621500">
    <property type="component" value="Unassembled WGS sequence"/>
</dbReference>
<name>A0ABQ4EHC0_9ACTN</name>
<sequence length="662" mass="70858">MSVFTRRRRTPIDASPEPADAPSTDGQPRPEPDDHATPAPDHTSETAGGPTAATAPDVDVPEAAASDGMATDGATDTPDAIVRDGATDTSKAAVPEDAASDRIATGGATDASDGIATDGATDAAAPARKRGWLRSVAAWLTSVLALLLVVFALLAPNQLTLFTPGAFLRLPLEALLVVALVLLLPTWGRRVVAVPFGVALGLLAIVKVVDMGFFAVLARPFNPVFDWISFEAGTDFVEESYGRTGAVVAVVAAALLAVGLLVLMTLSVLRLTRLVAQNRRAATHVVAALGATCVVGTVLGVQIIPDVPVSTLTYDRALQVRAALRDQEVFAAEARVDAFGDIPGDQLLTALRGKDVVLAFVESYGRSAIEDPALAPAVGGTLDAGYTRLRTAGYAARSGWLTSPTYGGGSWLAHGTLLSGLWINNQQRYTHLMASDRMTLNRAFQRADWRTVGVMPGITQTWPEGTFFGYDKVHVSKELGYRGPQFSWAQMPDQYTLSVFEQREHATPDHPPVMATIPLVSSHAPWSPIPELIGWDQLGDGSIFGPMAVAENSPDDVWRDTDKVRAQYGRAVEYSLNTIVSYLERYGDDKMVFVFLGDHQPSPLVTGENASHDVPITIVAKDPAVLDRISGWNWQEGLKPGPDTPVWRMSDFRDRFLTAFGS</sequence>
<protein>
    <recommendedName>
        <fullName evidence="5">Sulfatase</fullName>
    </recommendedName>
</protein>
<evidence type="ECO:0000256" key="1">
    <source>
        <dbReference type="SAM" id="MobiDB-lite"/>
    </source>
</evidence>
<feature type="compositionally biased region" description="Low complexity" evidence="1">
    <location>
        <begin position="46"/>
        <end position="56"/>
    </location>
</feature>
<reference evidence="3 4" key="1">
    <citation type="submission" date="2021-01" db="EMBL/GenBank/DDBJ databases">
        <title>Whole genome shotgun sequence of Plantactinospora mayteni NBRC 109088.</title>
        <authorList>
            <person name="Komaki H."/>
            <person name="Tamura T."/>
        </authorList>
    </citation>
    <scope>NUCLEOTIDE SEQUENCE [LARGE SCALE GENOMIC DNA]</scope>
    <source>
        <strain evidence="3 4">NBRC 109088</strain>
    </source>
</reference>
<keyword evidence="2" id="KW-0472">Membrane</keyword>
<keyword evidence="2" id="KW-0812">Transmembrane</keyword>
<feature type="transmembrane region" description="Helical" evidence="2">
    <location>
        <begin position="191"/>
        <end position="217"/>
    </location>
</feature>
<dbReference type="InterPro" id="IPR017850">
    <property type="entry name" value="Alkaline_phosphatase_core_sf"/>
</dbReference>
<feature type="transmembrane region" description="Helical" evidence="2">
    <location>
        <begin position="281"/>
        <end position="304"/>
    </location>
</feature>